<name>A0A1H5F741_9NOCA</name>
<protein>
    <submittedName>
        <fullName evidence="1">Uncharacterized protein</fullName>
    </submittedName>
</protein>
<dbReference type="RefSeq" id="WP_167372111.1">
    <property type="nucleotide sequence ID" value="NZ_FNSV01000004.1"/>
</dbReference>
<dbReference type="Proteomes" id="UP000183561">
    <property type="component" value="Unassembled WGS sequence"/>
</dbReference>
<reference evidence="2" key="1">
    <citation type="submission" date="2016-10" db="EMBL/GenBank/DDBJ databases">
        <authorList>
            <person name="Varghese N."/>
            <person name="Submissions S."/>
        </authorList>
    </citation>
    <scope>NUCLEOTIDE SEQUENCE [LARGE SCALE GENOMIC DNA]</scope>
    <source>
        <strain evidence="2">DSM 44498</strain>
    </source>
</reference>
<keyword evidence="2" id="KW-1185">Reference proteome</keyword>
<dbReference type="EMBL" id="FNSV01000009">
    <property type="protein sequence ID" value="SED99247.1"/>
    <property type="molecule type" value="Genomic_DNA"/>
</dbReference>
<evidence type="ECO:0000313" key="1">
    <source>
        <dbReference type="EMBL" id="SED99247.1"/>
    </source>
</evidence>
<dbReference type="AlphaFoldDB" id="A0A1H5F741"/>
<organism evidence="1 2">
    <name type="scientific">Rhodococcus koreensis</name>
    <dbReference type="NCBI Taxonomy" id="99653"/>
    <lineage>
        <taxon>Bacteria</taxon>
        <taxon>Bacillati</taxon>
        <taxon>Actinomycetota</taxon>
        <taxon>Actinomycetes</taxon>
        <taxon>Mycobacteriales</taxon>
        <taxon>Nocardiaceae</taxon>
        <taxon>Rhodococcus</taxon>
    </lineage>
</organism>
<proteinExistence type="predicted"/>
<accession>A0A1H5F741</accession>
<evidence type="ECO:0000313" key="2">
    <source>
        <dbReference type="Proteomes" id="UP000183561"/>
    </source>
</evidence>
<gene>
    <name evidence="1" type="ORF">SAMN04490239_9532</name>
</gene>
<sequence>MTPIRTFQTFPVAVLRFNYRLVRIPLQLIEDVGVSQMNPEASTRLAYEQFLIGCDQVAACLLNDETAAHRAIALTAHTTRVRVAIAREHHRKERQGIAILDEQRGRFARRQRERHK</sequence>